<dbReference type="PANTHER" id="PTHR43540:SF9">
    <property type="entry name" value="FAMILY HYDROLASE, PUTATIVE (AFU_ORTHOLOGUE AFUA_2G08700)-RELATED"/>
    <property type="match status" value="1"/>
</dbReference>
<evidence type="ECO:0000259" key="3">
    <source>
        <dbReference type="Pfam" id="PF00857"/>
    </source>
</evidence>
<evidence type="ECO:0000256" key="1">
    <source>
        <dbReference type="ARBA" id="ARBA00006336"/>
    </source>
</evidence>
<protein>
    <recommendedName>
        <fullName evidence="3">Isochorismatase-like domain-containing protein</fullName>
    </recommendedName>
</protein>
<dbReference type="InterPro" id="IPR036380">
    <property type="entry name" value="Isochorismatase-like_sf"/>
</dbReference>
<dbReference type="PANTHER" id="PTHR43540">
    <property type="entry name" value="PEROXYUREIDOACRYLATE/UREIDOACRYLATE AMIDOHYDROLASE-RELATED"/>
    <property type="match status" value="1"/>
</dbReference>
<dbReference type="EMBL" id="JAZHXJ010000093">
    <property type="protein sequence ID" value="KAL1875321.1"/>
    <property type="molecule type" value="Genomic_DNA"/>
</dbReference>
<comment type="similarity">
    <text evidence="1">Belongs to the isochorismatase family.</text>
</comment>
<name>A0ABR3XHY6_9PEZI</name>
<feature type="domain" description="Isochorismatase-like" evidence="3">
    <location>
        <begin position="138"/>
        <end position="267"/>
    </location>
</feature>
<reference evidence="4 5" key="1">
    <citation type="journal article" date="2024" name="Commun. Biol.">
        <title>Comparative genomic analysis of thermophilic fungi reveals convergent evolutionary adaptations and gene losses.</title>
        <authorList>
            <person name="Steindorff A.S."/>
            <person name="Aguilar-Pontes M.V."/>
            <person name="Robinson A.J."/>
            <person name="Andreopoulos B."/>
            <person name="LaButti K."/>
            <person name="Kuo A."/>
            <person name="Mondo S."/>
            <person name="Riley R."/>
            <person name="Otillar R."/>
            <person name="Haridas S."/>
            <person name="Lipzen A."/>
            <person name="Grimwood J."/>
            <person name="Schmutz J."/>
            <person name="Clum A."/>
            <person name="Reid I.D."/>
            <person name="Moisan M.C."/>
            <person name="Butler G."/>
            <person name="Nguyen T.T.M."/>
            <person name="Dewar K."/>
            <person name="Conant G."/>
            <person name="Drula E."/>
            <person name="Henrissat B."/>
            <person name="Hansel C."/>
            <person name="Singer S."/>
            <person name="Hutchinson M.I."/>
            <person name="de Vries R.P."/>
            <person name="Natvig D.O."/>
            <person name="Powell A.J."/>
            <person name="Tsang A."/>
            <person name="Grigoriev I.V."/>
        </authorList>
    </citation>
    <scope>NUCLEOTIDE SEQUENCE [LARGE SCALE GENOMIC DNA]</scope>
    <source>
        <strain evidence="4 5">ATCC 24622</strain>
    </source>
</reference>
<dbReference type="Pfam" id="PF00857">
    <property type="entry name" value="Isochorismatase"/>
    <property type="match status" value="1"/>
</dbReference>
<comment type="caution">
    <text evidence="4">The sequence shown here is derived from an EMBL/GenBank/DDBJ whole genome shotgun (WGS) entry which is preliminary data.</text>
</comment>
<gene>
    <name evidence="4" type="ORF">VTK73DRAFT_10158</name>
</gene>
<accession>A0ABR3XHY6</accession>
<dbReference type="InterPro" id="IPR000868">
    <property type="entry name" value="Isochorismatase-like_dom"/>
</dbReference>
<keyword evidence="5" id="KW-1185">Reference proteome</keyword>
<sequence>MSSKLVFGPAGDQWHYDKPTKTYDLTRGAAKAGAAFTMRTSQGIPGTSVTVEPNLCALVVVDMQNFFLHPSCRDHPNGLAAVEPTLRIIWLNWGLTDDDLAFMPAAVQRGFSRSLIISDPSSDPTQPVRAGLGADLGSGKGRCLVAGTWNAALYQPLAEEAQGPGLGVDVHCAKNRLSGMWSTEQPLYRYLEGREQDGDLVGEKGSLKRTLFFAGVNTDQCVQATLVDAYNAGWDCVLLEDCCGTPTRWGKEVCLYNTAGSYGFVVDSQAFVAGKQG</sequence>
<proteinExistence type="inferred from homology"/>
<evidence type="ECO:0000256" key="2">
    <source>
        <dbReference type="ARBA" id="ARBA00022801"/>
    </source>
</evidence>
<evidence type="ECO:0000313" key="4">
    <source>
        <dbReference type="EMBL" id="KAL1875321.1"/>
    </source>
</evidence>
<dbReference type="Gene3D" id="3.40.50.850">
    <property type="entry name" value="Isochorismatase-like"/>
    <property type="match status" value="1"/>
</dbReference>
<dbReference type="Proteomes" id="UP001586593">
    <property type="component" value="Unassembled WGS sequence"/>
</dbReference>
<evidence type="ECO:0000313" key="5">
    <source>
        <dbReference type="Proteomes" id="UP001586593"/>
    </source>
</evidence>
<dbReference type="CDD" id="cd00431">
    <property type="entry name" value="cysteine_hydrolases"/>
    <property type="match status" value="1"/>
</dbReference>
<dbReference type="SUPFAM" id="SSF52499">
    <property type="entry name" value="Isochorismatase-like hydrolases"/>
    <property type="match status" value="1"/>
</dbReference>
<keyword evidence="2" id="KW-0378">Hydrolase</keyword>
<organism evidence="4 5">
    <name type="scientific">Phialemonium thermophilum</name>
    <dbReference type="NCBI Taxonomy" id="223376"/>
    <lineage>
        <taxon>Eukaryota</taxon>
        <taxon>Fungi</taxon>
        <taxon>Dikarya</taxon>
        <taxon>Ascomycota</taxon>
        <taxon>Pezizomycotina</taxon>
        <taxon>Sordariomycetes</taxon>
        <taxon>Sordariomycetidae</taxon>
        <taxon>Cephalothecales</taxon>
        <taxon>Cephalothecaceae</taxon>
        <taxon>Phialemonium</taxon>
    </lineage>
</organism>
<dbReference type="InterPro" id="IPR050272">
    <property type="entry name" value="Isochorismatase-like_hydrls"/>
</dbReference>